<dbReference type="SUPFAM" id="SSF52540">
    <property type="entry name" value="P-loop containing nucleoside triphosphate hydrolases"/>
    <property type="match status" value="1"/>
</dbReference>
<gene>
    <name evidence="1" type="ORF">Air01nite_63160</name>
</gene>
<evidence type="ECO:0000313" key="2">
    <source>
        <dbReference type="Proteomes" id="UP000624325"/>
    </source>
</evidence>
<reference evidence="1 2" key="1">
    <citation type="submission" date="2021-01" db="EMBL/GenBank/DDBJ databases">
        <title>Whole genome shotgun sequence of Asanoa iriomotensis NBRC 100142.</title>
        <authorList>
            <person name="Komaki H."/>
            <person name="Tamura T."/>
        </authorList>
    </citation>
    <scope>NUCLEOTIDE SEQUENCE [LARGE SCALE GENOMIC DNA]</scope>
    <source>
        <strain evidence="1 2">NBRC 100142</strain>
    </source>
</reference>
<dbReference type="Proteomes" id="UP000624325">
    <property type="component" value="Unassembled WGS sequence"/>
</dbReference>
<dbReference type="InterPro" id="IPR027417">
    <property type="entry name" value="P-loop_NTPase"/>
</dbReference>
<dbReference type="Pfam" id="PF13481">
    <property type="entry name" value="AAA_25"/>
    <property type="match status" value="1"/>
</dbReference>
<protein>
    <recommendedName>
        <fullName evidence="3">AAA domain-containing protein</fullName>
    </recommendedName>
</protein>
<name>A0ABQ4CCL5_9ACTN</name>
<organism evidence="1 2">
    <name type="scientific">Asanoa iriomotensis</name>
    <dbReference type="NCBI Taxonomy" id="234613"/>
    <lineage>
        <taxon>Bacteria</taxon>
        <taxon>Bacillati</taxon>
        <taxon>Actinomycetota</taxon>
        <taxon>Actinomycetes</taxon>
        <taxon>Micromonosporales</taxon>
        <taxon>Micromonosporaceae</taxon>
        <taxon>Asanoa</taxon>
    </lineage>
</organism>
<evidence type="ECO:0008006" key="3">
    <source>
        <dbReference type="Google" id="ProtNLM"/>
    </source>
</evidence>
<proteinExistence type="predicted"/>
<accession>A0ABQ4CCL5</accession>
<dbReference type="EMBL" id="BONC01000062">
    <property type="protein sequence ID" value="GIF60221.1"/>
    <property type="molecule type" value="Genomic_DNA"/>
</dbReference>
<keyword evidence="2" id="KW-1185">Reference proteome</keyword>
<dbReference type="RefSeq" id="WP_203707041.1">
    <property type="nucleotide sequence ID" value="NZ_BAAALU010000006.1"/>
</dbReference>
<sequence length="306" mass="32974">MITVRSLEDIAETMEGQPLALVDGLVDFAATTIIGPANAGKSMLVSSLASALASGEPTWLDRPIFNPSRRRVVIFTTDPREDRRYAARRGDAGPIFAAPLFGDWSWSAVRDVVTEYRFDVAIFDNALGLVGSRGGDMNKPADVRSLATDRLDELAHLDVVPVLMSHTSKPGPGGIGAKTATGSLAWTAWARSTLRLEKLGSGTHRLNIESRDFGDSTINLSLAVDKRGTPSWTVDGVVERKAKQRAQETHERHREAANYLIAAGLAKATASEQAKALATKFDGTADSWRTNKLGRGKPVRLLLDAA</sequence>
<dbReference type="Gene3D" id="3.40.50.300">
    <property type="entry name" value="P-loop containing nucleotide triphosphate hydrolases"/>
    <property type="match status" value="1"/>
</dbReference>
<comment type="caution">
    <text evidence="1">The sequence shown here is derived from an EMBL/GenBank/DDBJ whole genome shotgun (WGS) entry which is preliminary data.</text>
</comment>
<evidence type="ECO:0000313" key="1">
    <source>
        <dbReference type="EMBL" id="GIF60221.1"/>
    </source>
</evidence>